<dbReference type="PROSITE" id="PS50878">
    <property type="entry name" value="RT_POL"/>
    <property type="match status" value="1"/>
</dbReference>
<sequence>MYDKQSRIAIDLTFRKGINTKRYCKDIDITNIQFLKICAADCLKKKWKRRDTIEFFVKLIGTNKRSIHDIIRRGDKDLLINVAANYIHDSLVNHNLHFIPIWYKTKVDESSKKVRRIGIQHVSQQLFDYVAVYSMRDLMKRIGEYQCASIPGRGPVWGMQHVCRWLRNKEVKYVAQLDVQKCFPSIPQDKLLAMIDKYVANAEIRWLVHSLVNTFESGLSIGSYLSQYLCNLYLSQLYHEISECMFIMRRNKRVNYVDHVLFYMDDILLLGRNSKLIHRCVRETIEYAQMKLGLTIKVSWKVSQLKDNDFIDSMGFRIYRDHVTMRRRIFLRARRAYVRAVKHGVPTVKQAKKCLSYYGNLMNTNSTKFMRKYKVIKISKQSRKVVSRESKIRCAAT</sequence>
<evidence type="ECO:0000313" key="2">
    <source>
        <dbReference type="EMBL" id="MBU5491306.1"/>
    </source>
</evidence>
<keyword evidence="2" id="KW-0548">Nucleotidyltransferase</keyword>
<evidence type="ECO:0000313" key="3">
    <source>
        <dbReference type="Proteomes" id="UP000783588"/>
    </source>
</evidence>
<dbReference type="Proteomes" id="UP000783588">
    <property type="component" value="Unassembled WGS sequence"/>
</dbReference>
<proteinExistence type="predicted"/>
<keyword evidence="3" id="KW-1185">Reference proteome</keyword>
<dbReference type="CDD" id="cd01646">
    <property type="entry name" value="RT_Bac_retron_I"/>
    <property type="match status" value="1"/>
</dbReference>
<accession>A0ABS6EW19</accession>
<dbReference type="InterPro" id="IPR000477">
    <property type="entry name" value="RT_dom"/>
</dbReference>
<keyword evidence="2" id="KW-0695">RNA-directed DNA polymerase</keyword>
<comment type="caution">
    <text evidence="2">The sequence shown here is derived from an EMBL/GenBank/DDBJ whole genome shotgun (WGS) entry which is preliminary data.</text>
</comment>
<name>A0ABS6EW19_9FIRM</name>
<gene>
    <name evidence="2" type="ORF">KQI75_11875</name>
</gene>
<dbReference type="Pfam" id="PF00078">
    <property type="entry name" value="RVT_1"/>
    <property type="match status" value="1"/>
</dbReference>
<organism evidence="2 3">
    <name type="scientific">Butyricicoccus intestinisimiae</name>
    <dbReference type="NCBI Taxonomy" id="2841509"/>
    <lineage>
        <taxon>Bacteria</taxon>
        <taxon>Bacillati</taxon>
        <taxon>Bacillota</taxon>
        <taxon>Clostridia</taxon>
        <taxon>Eubacteriales</taxon>
        <taxon>Butyricicoccaceae</taxon>
        <taxon>Butyricicoccus</taxon>
    </lineage>
</organism>
<dbReference type="GO" id="GO:0003964">
    <property type="term" value="F:RNA-directed DNA polymerase activity"/>
    <property type="evidence" value="ECO:0007669"/>
    <property type="project" value="UniProtKB-KW"/>
</dbReference>
<feature type="domain" description="Reverse transcriptase" evidence="1">
    <location>
        <begin position="1"/>
        <end position="318"/>
    </location>
</feature>
<dbReference type="EMBL" id="JAHLQI010000007">
    <property type="protein sequence ID" value="MBU5491306.1"/>
    <property type="molecule type" value="Genomic_DNA"/>
</dbReference>
<keyword evidence="2" id="KW-0808">Transferase</keyword>
<reference evidence="2 3" key="1">
    <citation type="submission" date="2021-06" db="EMBL/GenBank/DDBJ databases">
        <authorList>
            <person name="Sun Q."/>
            <person name="Li D."/>
        </authorList>
    </citation>
    <scope>NUCLEOTIDE SEQUENCE [LARGE SCALE GENOMIC DNA]</scope>
    <source>
        <strain evidence="2 3">MSJd-7</strain>
    </source>
</reference>
<protein>
    <submittedName>
        <fullName evidence="2">RNA-directed DNA polymerase</fullName>
    </submittedName>
</protein>
<evidence type="ECO:0000259" key="1">
    <source>
        <dbReference type="PROSITE" id="PS50878"/>
    </source>
</evidence>